<proteinExistence type="predicted"/>
<dbReference type="Proteomes" id="UP000619244">
    <property type="component" value="Unassembled WGS sequence"/>
</dbReference>
<gene>
    <name evidence="2" type="ORF">GCM10010358_82850</name>
</gene>
<sequence length="116" mass="12721">MRARGPGLPEAWAWCTRSSAWYDEGRRHSGVGLHASCDVRFDLAEQLRGMRADVLHAVCDKRPERFVRKPPESLKAPGSGLGRQVDAGRPADPGATPETATCLDRLGGFRVRQVLV</sequence>
<accession>A0A918UAY1</accession>
<evidence type="ECO:0000256" key="1">
    <source>
        <dbReference type="SAM" id="MobiDB-lite"/>
    </source>
</evidence>
<name>A0A918UAY1_9ACTN</name>
<comment type="caution">
    <text evidence="2">The sequence shown here is derived from an EMBL/GenBank/DDBJ whole genome shotgun (WGS) entry which is preliminary data.</text>
</comment>
<organism evidence="2 3">
    <name type="scientific">Streptomyces minutiscleroticus</name>
    <dbReference type="NCBI Taxonomy" id="68238"/>
    <lineage>
        <taxon>Bacteria</taxon>
        <taxon>Bacillati</taxon>
        <taxon>Actinomycetota</taxon>
        <taxon>Actinomycetes</taxon>
        <taxon>Kitasatosporales</taxon>
        <taxon>Streptomycetaceae</taxon>
        <taxon>Streptomyces</taxon>
    </lineage>
</organism>
<reference evidence="2" key="1">
    <citation type="journal article" date="2014" name="Int. J. Syst. Evol. Microbiol.">
        <title>Complete genome sequence of Corynebacterium casei LMG S-19264T (=DSM 44701T), isolated from a smear-ripened cheese.</title>
        <authorList>
            <consortium name="US DOE Joint Genome Institute (JGI-PGF)"/>
            <person name="Walter F."/>
            <person name="Albersmeier A."/>
            <person name="Kalinowski J."/>
            <person name="Ruckert C."/>
        </authorList>
    </citation>
    <scope>NUCLEOTIDE SEQUENCE</scope>
    <source>
        <strain evidence="2">JCM 4790</strain>
    </source>
</reference>
<evidence type="ECO:0000313" key="3">
    <source>
        <dbReference type="Proteomes" id="UP000619244"/>
    </source>
</evidence>
<feature type="region of interest" description="Disordered" evidence="1">
    <location>
        <begin position="69"/>
        <end position="99"/>
    </location>
</feature>
<evidence type="ECO:0000313" key="2">
    <source>
        <dbReference type="EMBL" id="GGY19474.1"/>
    </source>
</evidence>
<protein>
    <submittedName>
        <fullName evidence="2">Uncharacterized protein</fullName>
    </submittedName>
</protein>
<keyword evidence="3" id="KW-1185">Reference proteome</keyword>
<reference evidence="2" key="2">
    <citation type="submission" date="2020-09" db="EMBL/GenBank/DDBJ databases">
        <authorList>
            <person name="Sun Q."/>
            <person name="Ohkuma M."/>
        </authorList>
    </citation>
    <scope>NUCLEOTIDE SEQUENCE</scope>
    <source>
        <strain evidence="2">JCM 4790</strain>
    </source>
</reference>
<dbReference type="AlphaFoldDB" id="A0A918UAY1"/>
<dbReference type="EMBL" id="BMVU01000149">
    <property type="protein sequence ID" value="GGY19474.1"/>
    <property type="molecule type" value="Genomic_DNA"/>
</dbReference>